<dbReference type="AlphaFoldDB" id="A0A378QMN0"/>
<proteinExistence type="predicted"/>
<dbReference type="SUPFAM" id="SSF47781">
    <property type="entry name" value="RuvA domain 2-like"/>
    <property type="match status" value="1"/>
</dbReference>
<dbReference type="Proteomes" id="UP000254107">
    <property type="component" value="Unassembled WGS sequence"/>
</dbReference>
<organism evidence="1 2">
    <name type="scientific">Moraxella lacunata</name>
    <dbReference type="NCBI Taxonomy" id="477"/>
    <lineage>
        <taxon>Bacteria</taxon>
        <taxon>Pseudomonadati</taxon>
        <taxon>Pseudomonadota</taxon>
        <taxon>Gammaproteobacteria</taxon>
        <taxon>Moraxellales</taxon>
        <taxon>Moraxellaceae</taxon>
        <taxon>Moraxella</taxon>
    </lineage>
</organism>
<evidence type="ECO:0000313" key="1">
    <source>
        <dbReference type="EMBL" id="STZ00583.1"/>
    </source>
</evidence>
<protein>
    <submittedName>
        <fullName evidence="1">ComEA protein</fullName>
    </submittedName>
</protein>
<sequence length="390" mass="44325">MNKKEMALELLGEVLNELDKPNGKVAISVQKLSRATELLDEKELLAWTKIQLADPEYILPLQKLFVSVNELQENGVVNLNYENPKVKVILDPIISLNISTKDLNKFYQFKSVESSGGLNSIGFIEQKIDILAKSKKGNDQTYYITNLQEHLEYIKVYTYKIATKLFNQLKFEGTTQSSFDILRIAVDDKLLDINPEIAEQLMIAFKNSTSNNKEELSQVLTTCRRLLEKLADTLYPATDEVINGRTFKPNQYINRLWRFMDINIQSDSNKDLAKAHIDLLGSWLQKSYALTCKGVHSDVSQLETTKTVFHIYLLLADILEFIQPNARQEKISINQASLDELEAVLGVSRKVAKEIIKARVKLGSLSEKDFSEIEGIGSKVLNIAKENFIF</sequence>
<accession>A0A378QMN0</accession>
<name>A0A378QMN0_MORLA</name>
<dbReference type="InterPro" id="IPR010994">
    <property type="entry name" value="RuvA_2-like"/>
</dbReference>
<keyword evidence="2" id="KW-1185">Reference proteome</keyword>
<evidence type="ECO:0000313" key="2">
    <source>
        <dbReference type="Proteomes" id="UP000254107"/>
    </source>
</evidence>
<dbReference type="GeneID" id="302270533"/>
<dbReference type="Pfam" id="PF12836">
    <property type="entry name" value="HHH_3"/>
    <property type="match status" value="1"/>
</dbReference>
<dbReference type="EMBL" id="UGQC01000001">
    <property type="protein sequence ID" value="STZ00583.1"/>
    <property type="molecule type" value="Genomic_DNA"/>
</dbReference>
<dbReference type="Gene3D" id="1.10.150.320">
    <property type="entry name" value="Photosystem II 12 kDa extrinsic protein"/>
    <property type="match status" value="1"/>
</dbReference>
<reference evidence="1 2" key="1">
    <citation type="submission" date="2018-06" db="EMBL/GenBank/DDBJ databases">
        <authorList>
            <consortium name="Pathogen Informatics"/>
            <person name="Doyle S."/>
        </authorList>
    </citation>
    <scope>NUCLEOTIDE SEQUENCE [LARGE SCALE GENOMIC DNA]</scope>
    <source>
        <strain evidence="1 2">NCTC7911</strain>
    </source>
</reference>
<gene>
    <name evidence="1" type="ORF">NCTC7911_01992</name>
</gene>
<dbReference type="RefSeq" id="WP_115247879.1">
    <property type="nucleotide sequence ID" value="NZ_UGQC01000001.1"/>
</dbReference>